<name>A0A518B3K7_9BACT</name>
<feature type="domain" description="ImpA N-terminal" evidence="2">
    <location>
        <begin position="21"/>
        <end position="111"/>
    </location>
</feature>
<proteinExistence type="predicted"/>
<dbReference type="InterPro" id="IPR010657">
    <property type="entry name" value="ImpA_N"/>
</dbReference>
<dbReference type="KEGG" id="knv:Pan216_23830"/>
<evidence type="ECO:0000313" key="3">
    <source>
        <dbReference type="EMBL" id="QDU61522.1"/>
    </source>
</evidence>
<evidence type="ECO:0000313" key="4">
    <source>
        <dbReference type="Proteomes" id="UP000317093"/>
    </source>
</evidence>
<dbReference type="AlphaFoldDB" id="A0A518B3K7"/>
<gene>
    <name evidence="3" type="ORF">Pan216_23830</name>
</gene>
<dbReference type="Pfam" id="PF06812">
    <property type="entry name" value="ImpA_N"/>
    <property type="match status" value="1"/>
</dbReference>
<dbReference type="EMBL" id="CP036279">
    <property type="protein sequence ID" value="QDU61522.1"/>
    <property type="molecule type" value="Genomic_DNA"/>
</dbReference>
<organism evidence="3 4">
    <name type="scientific">Kolteria novifilia</name>
    <dbReference type="NCBI Taxonomy" id="2527975"/>
    <lineage>
        <taxon>Bacteria</taxon>
        <taxon>Pseudomonadati</taxon>
        <taxon>Planctomycetota</taxon>
        <taxon>Planctomycetia</taxon>
        <taxon>Kolteriales</taxon>
        <taxon>Kolteriaceae</taxon>
        <taxon>Kolteria</taxon>
    </lineage>
</organism>
<dbReference type="RefSeq" id="WP_419193530.1">
    <property type="nucleotide sequence ID" value="NZ_CP036279.1"/>
</dbReference>
<evidence type="ECO:0000259" key="2">
    <source>
        <dbReference type="Pfam" id="PF06812"/>
    </source>
</evidence>
<sequence length="369" mass="40795">MPLDPTIEAMVGQVLSPLSGDVGEDLAQSGSTEFIQIRNQFTDSSKNFSQLFEVGREILSNTSKDFWALWALVGGLLWSQQFPKDQGFAGSCRIVREFCERYWNNGYPEKMGLRNTLLTGMVKWWTTFVARGSDDAQADLLSMGLEDLQQLEAILKSSASEDPQAALKELPVLNNLGHLISTLQTVVKKRVPAPVEAAESSETVESEAPASTESSPSETETTESEAAPPVVTKTPVVVSSLETAFEKAKRTLNEGNIEGALSSFQQVLEAHGDFASQFRGRVMLGELYLDAKLPTHAKRVLQHLHEELDAIRLPQWEPKLCTRLWSALIVAQQTVEKDEKPDKKLLADLFARVCRLDPGLAAKLEPQRD</sequence>
<dbReference type="PANTHER" id="PTHR37024:SF3">
    <property type="entry name" value="TYPE VI SECRETION SYSTEM PROTEIN TSSA"/>
    <property type="match status" value="1"/>
</dbReference>
<dbReference type="InterPro" id="IPR017739">
    <property type="entry name" value="T6SS-assoc_VCA0119"/>
</dbReference>
<reference evidence="3 4" key="1">
    <citation type="submission" date="2019-02" db="EMBL/GenBank/DDBJ databases">
        <title>Deep-cultivation of Planctomycetes and their phenomic and genomic characterization uncovers novel biology.</title>
        <authorList>
            <person name="Wiegand S."/>
            <person name="Jogler M."/>
            <person name="Boedeker C."/>
            <person name="Pinto D."/>
            <person name="Vollmers J."/>
            <person name="Rivas-Marin E."/>
            <person name="Kohn T."/>
            <person name="Peeters S.H."/>
            <person name="Heuer A."/>
            <person name="Rast P."/>
            <person name="Oberbeckmann S."/>
            <person name="Bunk B."/>
            <person name="Jeske O."/>
            <person name="Meyerdierks A."/>
            <person name="Storesund J.E."/>
            <person name="Kallscheuer N."/>
            <person name="Luecker S."/>
            <person name="Lage O.M."/>
            <person name="Pohl T."/>
            <person name="Merkel B.J."/>
            <person name="Hornburger P."/>
            <person name="Mueller R.-W."/>
            <person name="Bruemmer F."/>
            <person name="Labrenz M."/>
            <person name="Spormann A.M."/>
            <person name="Op den Camp H."/>
            <person name="Overmann J."/>
            <person name="Amann R."/>
            <person name="Jetten M.S.M."/>
            <person name="Mascher T."/>
            <person name="Medema M.H."/>
            <person name="Devos D.P."/>
            <person name="Kaster A.-K."/>
            <person name="Ovreas L."/>
            <person name="Rohde M."/>
            <person name="Galperin M.Y."/>
            <person name="Jogler C."/>
        </authorList>
    </citation>
    <scope>NUCLEOTIDE SEQUENCE [LARGE SCALE GENOMIC DNA]</scope>
    <source>
        <strain evidence="3 4">Pan216</strain>
    </source>
</reference>
<accession>A0A518B3K7</accession>
<dbReference type="PANTHER" id="PTHR37024">
    <property type="entry name" value="TYPE VI SECRETION SYSTEM DUF2094 AND IMPA-RELATED DOMAIN PROTEIN"/>
    <property type="match status" value="1"/>
</dbReference>
<protein>
    <recommendedName>
        <fullName evidence="2">ImpA N-terminal domain-containing protein</fullName>
    </recommendedName>
</protein>
<feature type="region of interest" description="Disordered" evidence="1">
    <location>
        <begin position="194"/>
        <end position="232"/>
    </location>
</feature>
<dbReference type="Pfam" id="PF16989">
    <property type="entry name" value="T6SS_VasJ"/>
    <property type="match status" value="1"/>
</dbReference>
<evidence type="ECO:0000256" key="1">
    <source>
        <dbReference type="SAM" id="MobiDB-lite"/>
    </source>
</evidence>
<dbReference type="Proteomes" id="UP000317093">
    <property type="component" value="Chromosome"/>
</dbReference>
<keyword evidence="4" id="KW-1185">Reference proteome</keyword>